<dbReference type="AlphaFoldDB" id="A0A135TRC0"/>
<evidence type="ECO:0000256" key="1">
    <source>
        <dbReference type="SAM" id="MobiDB-lite"/>
    </source>
</evidence>
<evidence type="ECO:0000313" key="3">
    <source>
        <dbReference type="Proteomes" id="UP000070054"/>
    </source>
</evidence>
<reference evidence="2 3" key="1">
    <citation type="submission" date="2014-02" db="EMBL/GenBank/DDBJ databases">
        <title>The genome sequence of Colletotrichum nymphaeae SA-01.</title>
        <authorList>
            <person name="Baroncelli R."/>
            <person name="Thon M.R."/>
        </authorList>
    </citation>
    <scope>NUCLEOTIDE SEQUENCE [LARGE SCALE GENOMIC DNA]</scope>
    <source>
        <strain evidence="2 3">SA-01</strain>
    </source>
</reference>
<protein>
    <submittedName>
        <fullName evidence="2">Uncharacterized protein</fullName>
    </submittedName>
</protein>
<proteinExistence type="predicted"/>
<sequence length="100" mass="10948">MGHSKSSSSKGHGGGGKSHGSSSGSKKQYVEYQVWYCVSDGTIPAPSWVTHDELRLTRLCFQSSCDHGPHNPHIDAHCANCGHRRCTSCKTSTVRQRVDY</sequence>
<name>A0A135TRC0_9PEZI</name>
<feature type="compositionally biased region" description="Low complexity" evidence="1">
    <location>
        <begin position="1"/>
        <end position="10"/>
    </location>
</feature>
<keyword evidence="3" id="KW-1185">Reference proteome</keyword>
<feature type="region of interest" description="Disordered" evidence="1">
    <location>
        <begin position="1"/>
        <end position="25"/>
    </location>
</feature>
<gene>
    <name evidence="2" type="ORF">CNYM01_12150</name>
</gene>
<dbReference type="Proteomes" id="UP000070054">
    <property type="component" value="Unassembled WGS sequence"/>
</dbReference>
<evidence type="ECO:0000313" key="2">
    <source>
        <dbReference type="EMBL" id="KXH50637.1"/>
    </source>
</evidence>
<accession>A0A135TRC0</accession>
<dbReference type="EMBL" id="JEMN01001041">
    <property type="protein sequence ID" value="KXH50637.1"/>
    <property type="molecule type" value="Genomic_DNA"/>
</dbReference>
<comment type="caution">
    <text evidence="2">The sequence shown here is derived from an EMBL/GenBank/DDBJ whole genome shotgun (WGS) entry which is preliminary data.</text>
</comment>
<organism evidence="2 3">
    <name type="scientific">Colletotrichum nymphaeae SA-01</name>
    <dbReference type="NCBI Taxonomy" id="1460502"/>
    <lineage>
        <taxon>Eukaryota</taxon>
        <taxon>Fungi</taxon>
        <taxon>Dikarya</taxon>
        <taxon>Ascomycota</taxon>
        <taxon>Pezizomycotina</taxon>
        <taxon>Sordariomycetes</taxon>
        <taxon>Hypocreomycetidae</taxon>
        <taxon>Glomerellales</taxon>
        <taxon>Glomerellaceae</taxon>
        <taxon>Colletotrichum</taxon>
        <taxon>Colletotrichum acutatum species complex</taxon>
    </lineage>
</organism>